<keyword evidence="1" id="KW-1133">Transmembrane helix</keyword>
<protein>
    <submittedName>
        <fullName evidence="2">Uncharacterized protein</fullName>
    </submittedName>
</protein>
<reference evidence="2 3" key="1">
    <citation type="submission" date="2024-05" db="EMBL/GenBank/DDBJ databases">
        <title>Haplotype-resolved chromosome-level genome assembly of Huyou (Citrus changshanensis).</title>
        <authorList>
            <person name="Miao C."/>
            <person name="Chen W."/>
            <person name="Wu Y."/>
            <person name="Wang L."/>
            <person name="Zhao S."/>
            <person name="Grierson D."/>
            <person name="Xu C."/>
            <person name="Chen K."/>
        </authorList>
    </citation>
    <scope>NUCLEOTIDE SEQUENCE [LARGE SCALE GENOMIC DNA]</scope>
    <source>
        <strain evidence="2">01-14</strain>
        <tissue evidence="2">Leaf</tissue>
    </source>
</reference>
<evidence type="ECO:0000256" key="1">
    <source>
        <dbReference type="SAM" id="Phobius"/>
    </source>
</evidence>
<evidence type="ECO:0000313" key="3">
    <source>
        <dbReference type="Proteomes" id="UP001428341"/>
    </source>
</evidence>
<dbReference type="AlphaFoldDB" id="A0AAP0N1X8"/>
<comment type="caution">
    <text evidence="2">The sequence shown here is derived from an EMBL/GenBank/DDBJ whole genome shotgun (WGS) entry which is preliminary data.</text>
</comment>
<evidence type="ECO:0000313" key="2">
    <source>
        <dbReference type="EMBL" id="KAK9228560.1"/>
    </source>
</evidence>
<gene>
    <name evidence="2" type="ORF">WN944_021511</name>
</gene>
<keyword evidence="3" id="KW-1185">Reference proteome</keyword>
<dbReference type="EMBL" id="JBCGBO010000001">
    <property type="protein sequence ID" value="KAK9228560.1"/>
    <property type="molecule type" value="Genomic_DNA"/>
</dbReference>
<keyword evidence="1" id="KW-0472">Membrane</keyword>
<feature type="transmembrane region" description="Helical" evidence="1">
    <location>
        <begin position="53"/>
        <end position="71"/>
    </location>
</feature>
<accession>A0AAP0N1X8</accession>
<organism evidence="2 3">
    <name type="scientific">Citrus x changshan-huyou</name>
    <dbReference type="NCBI Taxonomy" id="2935761"/>
    <lineage>
        <taxon>Eukaryota</taxon>
        <taxon>Viridiplantae</taxon>
        <taxon>Streptophyta</taxon>
        <taxon>Embryophyta</taxon>
        <taxon>Tracheophyta</taxon>
        <taxon>Spermatophyta</taxon>
        <taxon>Magnoliopsida</taxon>
        <taxon>eudicotyledons</taxon>
        <taxon>Gunneridae</taxon>
        <taxon>Pentapetalae</taxon>
        <taxon>rosids</taxon>
        <taxon>malvids</taxon>
        <taxon>Sapindales</taxon>
        <taxon>Rutaceae</taxon>
        <taxon>Aurantioideae</taxon>
        <taxon>Citrus</taxon>
    </lineage>
</organism>
<feature type="transmembrane region" description="Helical" evidence="1">
    <location>
        <begin position="12"/>
        <end position="41"/>
    </location>
</feature>
<dbReference type="Proteomes" id="UP001428341">
    <property type="component" value="Unassembled WGS sequence"/>
</dbReference>
<proteinExistence type="predicted"/>
<sequence length="85" mass="10244">MPNKWNFSFDYFYAAIVVLGFYVPGMNLTFFFCVIYLVNFLSLICTFPNRFSWHYHMQVVLICIHICLGRGRKPFRNRKKSKMVF</sequence>
<name>A0AAP0N1X8_9ROSI</name>
<keyword evidence="1" id="KW-0812">Transmembrane</keyword>